<proteinExistence type="predicted"/>
<dbReference type="SUPFAM" id="SSF48695">
    <property type="entry name" value="Multiheme cytochromes"/>
    <property type="match status" value="1"/>
</dbReference>
<protein>
    <submittedName>
        <fullName evidence="2">Cytochrome C</fullName>
    </submittedName>
</protein>
<dbReference type="EMBL" id="QFXC01000008">
    <property type="protein sequence ID" value="RDH83790.1"/>
    <property type="molecule type" value="Genomic_DNA"/>
</dbReference>
<gene>
    <name evidence="2" type="ORF">DIZ80_06530</name>
</gene>
<dbReference type="InterPro" id="IPR051829">
    <property type="entry name" value="Multiheme_Cytochr_ET"/>
</dbReference>
<dbReference type="GO" id="GO:0016491">
    <property type="term" value="F:oxidoreductase activity"/>
    <property type="evidence" value="ECO:0007669"/>
    <property type="project" value="TreeGrafter"/>
</dbReference>
<dbReference type="PANTHER" id="PTHR35038:SF5">
    <property type="entry name" value="CYTOCHROME C-TYPE PROTEIN NRFB"/>
    <property type="match status" value="1"/>
</dbReference>
<dbReference type="PANTHER" id="PTHR35038">
    <property type="entry name" value="DISSIMILATORY SULFITE REDUCTASE SIRA"/>
    <property type="match status" value="1"/>
</dbReference>
<comment type="caution">
    <text evidence="2">The sequence shown here is derived from an EMBL/GenBank/DDBJ whole genome shotgun (WGS) entry which is preliminary data.</text>
</comment>
<accession>A0A370DGW6</accession>
<evidence type="ECO:0000256" key="1">
    <source>
        <dbReference type="ARBA" id="ARBA00022729"/>
    </source>
</evidence>
<name>A0A370DGW6_9GAMM</name>
<organism evidence="2 3">
    <name type="scientific">endosymbiont of Galathealinum brachiosum</name>
    <dbReference type="NCBI Taxonomy" id="2200906"/>
    <lineage>
        <taxon>Bacteria</taxon>
        <taxon>Pseudomonadati</taxon>
        <taxon>Pseudomonadota</taxon>
        <taxon>Gammaproteobacteria</taxon>
        <taxon>sulfur-oxidizing symbionts</taxon>
    </lineage>
</organism>
<evidence type="ECO:0000313" key="2">
    <source>
        <dbReference type="EMBL" id="RDH83790.1"/>
    </source>
</evidence>
<evidence type="ECO:0000313" key="3">
    <source>
        <dbReference type="Proteomes" id="UP000254266"/>
    </source>
</evidence>
<dbReference type="AlphaFoldDB" id="A0A370DGW6"/>
<keyword evidence="3" id="KW-1185">Reference proteome</keyword>
<dbReference type="Proteomes" id="UP000254266">
    <property type="component" value="Unassembled WGS sequence"/>
</dbReference>
<sequence length="983" mass="108463">MTNYKNENGNNYNNKSYKFRYFIPRKINISRISLSFKSIVLSSLLFTVFQLQAEPVLHPAIPILDENGLHVLDSQKAYSAKMTCGTGGCHDYEAITSAFHFEMGSKEARDDFGKNHGVSTLVSPGYFGGYNCMSGSNPDTLASKVNVSEADFKDKGVAGWVQRCSGCHTGGGWMEKDRNGIRYDEKDPTTVAHLDGDYFNRGTDSNNQPASEDTISQWDWKKSGVVEADCFLCHADFSALVKTDPETAGNTDDAFDHADDMRNDYLIDGGFFNYAGTAILEFLNLNNGGDPANDKTLLIFDRTASTDSSDHMAPDYTLNLNADGKPILHWNADAFVDGKVEIPMLRFPENENCMNCHSTSNSRRGFYGFGEEASAVYDEEGMLVEDYQDDVHKGLEWTENGETRPIENCNACHSRNYYNSLANTDNVDLDANHNFLKGNSDMDLRNDKDYSPNALSCVYCHETAENPAIPSLEGSDLDKTMLNAHLEKWKASGDMAGYTADSLTRITQSHLDVVSCQACHINDKVARGRSMQIMFRYRQEEDGKLKIVPYAQRDRYYWKDKNTNTILNKTERNSVFELRGGDTSMPGMVMPSDDMYGVIVDPETGAELAEVTARLSHGSIRFGDPEGYAGYLALRNAYNKVFKIKGFENADAVMVLTESNQYIMNHNTRPAVDSLQCEDCHANTQRGFSALVADDSVFGSANSATIFSLPDARLISEGIVELDKPYMKANENEDGSADITLNVSDILYSTRLNPSLSILNADIASEMTGMVNKVSLAEAARLASISKAEHIDILYQQSGDELFVFAPLYGDPSVRKVAIMPMVNNTSNLIFPTYQFRISLADNDVVNTAANSGFGGLNADVFSLQATDADGVDVSSFGNSNILVKLPYTGTENSIENIKLITSVDGNEWVDVNASDILILNPQTDSEYGYLVFKTSHFSFYTITLADETNVSEPVVEASSSGGGSAPWLLILLIGLYHLRGRK</sequence>
<keyword evidence="1" id="KW-0732">Signal</keyword>
<dbReference type="InterPro" id="IPR036280">
    <property type="entry name" value="Multihaem_cyt_sf"/>
</dbReference>
<reference evidence="2 3" key="1">
    <citation type="journal article" date="2018" name="ISME J.">
        <title>Endosymbiont genomes yield clues of tubeworm success.</title>
        <authorList>
            <person name="Li Y."/>
            <person name="Liles M.R."/>
            <person name="Halanych K.M."/>
        </authorList>
    </citation>
    <scope>NUCLEOTIDE SEQUENCE [LARGE SCALE GENOMIC DNA]</scope>
    <source>
        <strain evidence="2">A1464</strain>
    </source>
</reference>